<dbReference type="Proteomes" id="UP000051322">
    <property type="component" value="Unassembled WGS sequence"/>
</dbReference>
<evidence type="ECO:0000256" key="1">
    <source>
        <dbReference type="SAM" id="MobiDB-lite"/>
    </source>
</evidence>
<feature type="region of interest" description="Disordered" evidence="1">
    <location>
        <begin position="223"/>
        <end position="255"/>
    </location>
</feature>
<feature type="region of interest" description="Disordered" evidence="1">
    <location>
        <begin position="11"/>
        <end position="34"/>
    </location>
</feature>
<name>A0A0Q1D1Y5_ACIBA</name>
<dbReference type="RefSeq" id="WP_031978369.1">
    <property type="nucleotide sequence ID" value="NZ_CAKNBL010000020.1"/>
</dbReference>
<dbReference type="AlphaFoldDB" id="A0A0Q1D1Y5"/>
<evidence type="ECO:0000313" key="5">
    <source>
        <dbReference type="Proteomes" id="UP000248662"/>
    </source>
</evidence>
<feature type="compositionally biased region" description="Gly residues" evidence="1">
    <location>
        <begin position="18"/>
        <end position="29"/>
    </location>
</feature>
<evidence type="ECO:0008006" key="6">
    <source>
        <dbReference type="Google" id="ProtNLM"/>
    </source>
</evidence>
<evidence type="ECO:0000313" key="2">
    <source>
        <dbReference type="EMBL" id="KQD09399.1"/>
    </source>
</evidence>
<reference evidence="2 4" key="1">
    <citation type="submission" date="2015-10" db="EMBL/GenBank/DDBJ databases">
        <title>The utility of whole genome sequencing in characterizing Acinetobacter epidemiology and analyzing hospital outbreaks.</title>
        <authorList>
            <person name="Ozer E.A."/>
            <person name="Fitzpatrick M.A."/>
            <person name="Hauser A.R."/>
        </authorList>
    </citation>
    <scope>NUCLEOTIDE SEQUENCE [LARGE SCALE GENOMIC DNA]</scope>
    <source>
        <strain evidence="2 4">ABBL059</strain>
    </source>
</reference>
<protein>
    <recommendedName>
        <fullName evidence="6">Phage protein</fullName>
    </recommendedName>
</protein>
<organism evidence="3 5">
    <name type="scientific">Acinetobacter baumannii</name>
    <dbReference type="NCBI Taxonomy" id="470"/>
    <lineage>
        <taxon>Bacteria</taxon>
        <taxon>Pseudomonadati</taxon>
        <taxon>Pseudomonadota</taxon>
        <taxon>Gammaproteobacteria</taxon>
        <taxon>Moraxellales</taxon>
        <taxon>Moraxellaceae</taxon>
        <taxon>Acinetobacter</taxon>
        <taxon>Acinetobacter calcoaceticus/baumannii complex</taxon>
    </lineage>
</organism>
<evidence type="ECO:0000313" key="4">
    <source>
        <dbReference type="Proteomes" id="UP000051322"/>
    </source>
</evidence>
<reference evidence="3 5" key="2">
    <citation type="submission" date="2018-06" db="EMBL/GenBank/DDBJ databases">
        <title>Carbapenemase-producing Acinetobacter spp. from environmental sources in an hospital from French Polynesia.</title>
        <authorList>
            <person name="Bonnin R.A."/>
            <person name="Levy M."/>
            <person name="Cuzon G."/>
            <person name="Dortet L."/>
            <person name="Naas T."/>
        </authorList>
    </citation>
    <scope>NUCLEOTIDE SEQUENCE [LARGE SCALE GENOMIC DNA]</scope>
    <source>
        <strain evidence="3 5">R10</strain>
    </source>
</reference>
<sequence length="268" mass="28868">MSEFLKRQLMSLQNQAGADGGEGGSGGQGSTTINFEDPAIKAQLDQYVEQHVSGLKAKNNELLGKNKSLSDELTNFKGQFEGLDIDAVKGLLQKAGQDEETKLLAEGKIDEVFGKRTERLKAEHQKLFDAEKARADKAEAYANKFKQSVVKGQIAQAFSAAQGLPEATDDITALALSKFSLDENGNAVAIDANGDVIIGKDGKTPLTPKEWIEDIRESKPYFFPKPNGAGGQGGNNSGSKNTIKRSEFDAMNPTEKANYIRKGGNVID</sequence>
<evidence type="ECO:0000313" key="3">
    <source>
        <dbReference type="EMBL" id="PZM19065.1"/>
    </source>
</evidence>
<dbReference type="EMBL" id="QKWF01000004">
    <property type="protein sequence ID" value="PZM19065.1"/>
    <property type="molecule type" value="Genomic_DNA"/>
</dbReference>
<comment type="caution">
    <text evidence="3">The sequence shown here is derived from an EMBL/GenBank/DDBJ whole genome shotgun (WGS) entry which is preliminary data.</text>
</comment>
<gene>
    <name evidence="2" type="ORF">APD06_13535</name>
    <name evidence="3" type="ORF">DOL94_00940</name>
</gene>
<accession>A0A0Q1D1Y5</accession>
<dbReference type="Proteomes" id="UP000248662">
    <property type="component" value="Unassembled WGS sequence"/>
</dbReference>
<proteinExistence type="predicted"/>
<dbReference type="EMBL" id="LLFE01000207">
    <property type="protein sequence ID" value="KQD09399.1"/>
    <property type="molecule type" value="Genomic_DNA"/>
</dbReference>